<dbReference type="PANTHER" id="PTHR31480">
    <property type="entry name" value="BIFUNCTIONAL LYCOPENE CYCLASE/PHYTOENE SYNTHASE"/>
    <property type="match status" value="1"/>
</dbReference>
<dbReference type="InterPro" id="IPR002060">
    <property type="entry name" value="Squ/phyt_synthse"/>
</dbReference>
<dbReference type="InterPro" id="IPR044843">
    <property type="entry name" value="Trans_IPPS_bact-type"/>
</dbReference>
<dbReference type="EMBL" id="CT573213">
    <property type="protein sequence ID" value="CAJ60803.1"/>
    <property type="molecule type" value="Genomic_DNA"/>
</dbReference>
<dbReference type="InterPro" id="IPR008949">
    <property type="entry name" value="Isoprenoid_synthase_dom_sf"/>
</dbReference>
<keyword evidence="4" id="KW-1185">Reference proteome</keyword>
<sequence length="345" mass="37697">MTGPTVSTVRLNAVGELDAAGITDPRLRASYARARALNAAHGRTYYLATLLLPPWKRAHVHALYGFARHADDIVDDLDSALTGDERAVRLQAWSGRFLAALRDGVPAHAVDAQVSGEDGGQNGAASEVSVLPAVVDTIRRFALDPDHFAAFLSSMAMDLTVTGYATWEDLLVYMHGSAAVIGLQMVPLLEPVDDSALPYARDLGLAFQHANFIRDVGEDLRRGRVYLPQTSLALFGVTREHLAAGVVDGPVRRLLAFEISRARELFRAAAPGIRLLHPTSRDCMRTAFVLYREILDEVERADYRVLERRVAVGLPRRLAVAGPALVRAARERRRGGAQISSRPPR</sequence>
<dbReference type="SUPFAM" id="SSF48576">
    <property type="entry name" value="Terpenoid synthases"/>
    <property type="match status" value="1"/>
</dbReference>
<proteinExistence type="predicted"/>
<dbReference type="HOGENOM" id="CLU_037269_1_2_11"/>
<dbReference type="PROSITE" id="PS01044">
    <property type="entry name" value="SQUALEN_PHYTOEN_SYN_1"/>
    <property type="match status" value="1"/>
</dbReference>
<evidence type="ECO:0000313" key="4">
    <source>
        <dbReference type="Proteomes" id="UP000000657"/>
    </source>
</evidence>
<dbReference type="EC" id="2.5.1.-" evidence="3"/>
<reference evidence="3 4" key="1">
    <citation type="journal article" date="2007" name="Genome Res.">
        <title>Genome characteristics of facultatively symbiotic Frankia sp. strains reflect host range and host plant biogeography.</title>
        <authorList>
            <person name="Normand P."/>
            <person name="Lapierre P."/>
            <person name="Tisa L.S."/>
            <person name="Gogarten J.P."/>
            <person name="Alloisio N."/>
            <person name="Bagnarol E."/>
            <person name="Bassi C.A."/>
            <person name="Berry A.M."/>
            <person name="Bickhart D.M."/>
            <person name="Choisne N."/>
            <person name="Couloux A."/>
            <person name="Cournoyer B."/>
            <person name="Cruveiller S."/>
            <person name="Daubin V."/>
            <person name="Demange N."/>
            <person name="Francino M.P."/>
            <person name="Goltsman E."/>
            <person name="Huang Y."/>
            <person name="Kopp O.R."/>
            <person name="Labarre L."/>
            <person name="Lapidus A."/>
            <person name="Lavire C."/>
            <person name="Marechal J."/>
            <person name="Martinez M."/>
            <person name="Mastronunzio J.E."/>
            <person name="Mullin B.C."/>
            <person name="Niemann J."/>
            <person name="Pujic P."/>
            <person name="Rawnsley T."/>
            <person name="Rouy Z."/>
            <person name="Schenowitz C."/>
            <person name="Sellstedt A."/>
            <person name="Tavares F."/>
            <person name="Tomkins J.P."/>
            <person name="Vallenet D."/>
            <person name="Valverde C."/>
            <person name="Wall L.G."/>
            <person name="Wang Y."/>
            <person name="Medigue C."/>
            <person name="Benson D.R."/>
        </authorList>
    </citation>
    <scope>NUCLEOTIDE SEQUENCE [LARGE SCALE GENOMIC DNA]</scope>
    <source>
        <strain evidence="4">DSM 45986 / CECT 9034 / ACN14a</strain>
    </source>
</reference>
<dbReference type="Gene3D" id="1.10.600.10">
    <property type="entry name" value="Farnesyl Diphosphate Synthase"/>
    <property type="match status" value="1"/>
</dbReference>
<dbReference type="GO" id="GO:0016117">
    <property type="term" value="P:carotenoid biosynthetic process"/>
    <property type="evidence" value="ECO:0007669"/>
    <property type="project" value="UniProtKB-ARBA"/>
</dbReference>
<dbReference type="InterPro" id="IPR019845">
    <property type="entry name" value="Squalene/phytoene_synthase_CS"/>
</dbReference>
<evidence type="ECO:0000256" key="2">
    <source>
        <dbReference type="ARBA" id="ARBA00022679"/>
    </source>
</evidence>
<evidence type="ECO:0000256" key="1">
    <source>
        <dbReference type="ARBA" id="ARBA00004684"/>
    </source>
</evidence>
<dbReference type="Pfam" id="PF00494">
    <property type="entry name" value="SQS_PSY"/>
    <property type="match status" value="1"/>
</dbReference>
<dbReference type="STRING" id="326424.FRAAL2154"/>
<dbReference type="SFLD" id="SFLDG01212">
    <property type="entry name" value="Phytoene_synthase_like"/>
    <property type="match status" value="1"/>
</dbReference>
<dbReference type="InterPro" id="IPR033904">
    <property type="entry name" value="Trans_IPPS_HH"/>
</dbReference>
<dbReference type="Proteomes" id="UP000000657">
    <property type="component" value="Chromosome"/>
</dbReference>
<dbReference type="CDD" id="cd00683">
    <property type="entry name" value="Trans_IPPS_HH"/>
    <property type="match status" value="1"/>
</dbReference>
<dbReference type="GO" id="GO:0004311">
    <property type="term" value="F:geranylgeranyl diphosphate synthase activity"/>
    <property type="evidence" value="ECO:0007669"/>
    <property type="project" value="InterPro"/>
</dbReference>
<dbReference type="eggNOG" id="COG1562">
    <property type="taxonomic scope" value="Bacteria"/>
</dbReference>
<keyword evidence="2 3" id="KW-0808">Transferase</keyword>
<comment type="pathway">
    <text evidence="1">Carotenoid biosynthesis; phytoene biosynthesis.</text>
</comment>
<gene>
    <name evidence="3" type="primary">crtI</name>
    <name evidence="3" type="ordered locus">FRAAL2154</name>
</gene>
<dbReference type="UniPathway" id="UPA00799"/>
<dbReference type="KEGG" id="fal:FRAAL2154"/>
<evidence type="ECO:0000313" key="3">
    <source>
        <dbReference type="EMBL" id="CAJ60803.1"/>
    </source>
</evidence>
<dbReference type="PROSITE" id="PS01045">
    <property type="entry name" value="SQUALEN_PHYTOEN_SYN_2"/>
    <property type="match status" value="1"/>
</dbReference>
<protein>
    <submittedName>
        <fullName evidence="3">Phytoene synthase</fullName>
        <ecNumber evidence="3">2.5.1.-</ecNumber>
    </submittedName>
</protein>
<accession>Q0RNT3</accession>
<name>Q0RNT3_FRAAA</name>
<dbReference type="GO" id="GO:0051996">
    <property type="term" value="F:squalene synthase [NAD(P)H] activity"/>
    <property type="evidence" value="ECO:0007669"/>
    <property type="project" value="InterPro"/>
</dbReference>
<organism evidence="3 4">
    <name type="scientific">Frankia alni (strain DSM 45986 / CECT 9034 / ACN14a)</name>
    <dbReference type="NCBI Taxonomy" id="326424"/>
    <lineage>
        <taxon>Bacteria</taxon>
        <taxon>Bacillati</taxon>
        <taxon>Actinomycetota</taxon>
        <taxon>Actinomycetes</taxon>
        <taxon>Frankiales</taxon>
        <taxon>Frankiaceae</taxon>
        <taxon>Frankia</taxon>
    </lineage>
</organism>
<dbReference type="AlphaFoldDB" id="Q0RNT3"/>
<dbReference type="SFLD" id="SFLDS00005">
    <property type="entry name" value="Isoprenoid_Synthase_Type_I"/>
    <property type="match status" value="1"/>
</dbReference>
<dbReference type="SFLD" id="SFLDG01018">
    <property type="entry name" value="Squalene/Phytoene_Synthase_Lik"/>
    <property type="match status" value="1"/>
</dbReference>